<dbReference type="Proteomes" id="UP000503004">
    <property type="component" value="Chromosome"/>
</dbReference>
<reference evidence="8" key="1">
    <citation type="submission" date="2019-12" db="EMBL/GenBank/DDBJ databases">
        <authorList>
            <person name="Awala S.I."/>
            <person name="Rhee S.K."/>
        </authorList>
    </citation>
    <scope>NUCLEOTIDE SEQUENCE [LARGE SCALE GENOMIC DNA]</scope>
    <source>
        <strain evidence="8">IM1</strain>
    </source>
</reference>
<feature type="domain" description="Pyrrolo-quinoline quinone repeat" evidence="6">
    <location>
        <begin position="89"/>
        <end position="321"/>
    </location>
</feature>
<comment type="subcellular location">
    <subcellularLocation>
        <location evidence="4">Cell outer membrane</location>
        <topology evidence="4">Lipid-anchor</topology>
    </subcellularLocation>
</comment>
<evidence type="ECO:0000256" key="1">
    <source>
        <dbReference type="ARBA" id="ARBA00022729"/>
    </source>
</evidence>
<comment type="subunit">
    <text evidence="4">Part of the Bam complex.</text>
</comment>
<keyword evidence="3 4" id="KW-0998">Cell outer membrane</keyword>
<dbReference type="HAMAP" id="MF_00923">
    <property type="entry name" value="OM_assembly_BamB"/>
    <property type="match status" value="1"/>
</dbReference>
<dbReference type="Pfam" id="PF13360">
    <property type="entry name" value="PQQ_2"/>
    <property type="match status" value="1"/>
</dbReference>
<comment type="similarity">
    <text evidence="4">Belongs to the BamB family.</text>
</comment>
<feature type="chain" id="PRO_5033185891" description="Outer membrane protein assembly factor BamB" evidence="5">
    <location>
        <begin position="19"/>
        <end position="395"/>
    </location>
</feature>
<dbReference type="PANTHER" id="PTHR34512">
    <property type="entry name" value="CELL SURFACE PROTEIN"/>
    <property type="match status" value="1"/>
</dbReference>
<dbReference type="InterPro" id="IPR011047">
    <property type="entry name" value="Quinoprotein_ADH-like_sf"/>
</dbReference>
<keyword evidence="4" id="KW-0564">Palmitate</keyword>
<sequence length="395" mass="42535">MIRRALLIASLATLSGCAGLDAIQNAYQGIQDYFTGKDNAEPPAPLADITPQVKVDKLWTAEIGDGYDEQRINLGPAVDDSRVFAAERHGTVQAFSRLTGEKLWSVDHEMELSAGPVFDDGELFLATAEGAIIVLNAADGALVWKSTLASEILSVPAVADDVVVVRGANGHLTGLDRKSGATLWYFERHAPPLAVRSRGAPIIAGDLVIDGFGGGKVSAIQLKEGKLDWEANVSLPHGRSEIERLVDLSATAVVRGDSVFVSGYQGGTASLGLNTGEVLWKRENISSPAGMTADRKELYVTDANADLWQLAIRNGEDQWKQTELHQRRLTAPALVKDYLVVGDFEGYLHVLNKEDGRIVGRVQISDQPIEYPPVVYGDIVYVYATDGTLAAVTVE</sequence>
<evidence type="ECO:0000256" key="5">
    <source>
        <dbReference type="SAM" id="SignalP"/>
    </source>
</evidence>
<dbReference type="NCBIfam" id="TIGR03300">
    <property type="entry name" value="assembly_YfgL"/>
    <property type="match status" value="1"/>
</dbReference>
<evidence type="ECO:0000313" key="8">
    <source>
        <dbReference type="Proteomes" id="UP000503004"/>
    </source>
</evidence>
<keyword evidence="2 4" id="KW-0472">Membrane</keyword>
<dbReference type="EMBL" id="CP046565">
    <property type="protein sequence ID" value="QJD29105.1"/>
    <property type="molecule type" value="Genomic_DNA"/>
</dbReference>
<dbReference type="InterPro" id="IPR018391">
    <property type="entry name" value="PQQ_b-propeller_rpt"/>
</dbReference>
<feature type="signal peptide" evidence="5">
    <location>
        <begin position="1"/>
        <end position="18"/>
    </location>
</feature>
<evidence type="ECO:0000256" key="2">
    <source>
        <dbReference type="ARBA" id="ARBA00023136"/>
    </source>
</evidence>
<dbReference type="InterPro" id="IPR015943">
    <property type="entry name" value="WD40/YVTN_repeat-like_dom_sf"/>
</dbReference>
<keyword evidence="4" id="KW-0449">Lipoprotein</keyword>
<keyword evidence="1 4" id="KW-0732">Signal</keyword>
<evidence type="ECO:0000259" key="6">
    <source>
        <dbReference type="Pfam" id="PF13360"/>
    </source>
</evidence>
<dbReference type="AlphaFoldDB" id="A0A858Q5M2"/>
<keyword evidence="8" id="KW-1185">Reference proteome</keyword>
<dbReference type="PANTHER" id="PTHR34512:SF30">
    <property type="entry name" value="OUTER MEMBRANE PROTEIN ASSEMBLY FACTOR BAMB"/>
    <property type="match status" value="1"/>
</dbReference>
<dbReference type="GO" id="GO:0009279">
    <property type="term" value="C:cell outer membrane"/>
    <property type="evidence" value="ECO:0007669"/>
    <property type="project" value="UniProtKB-SubCell"/>
</dbReference>
<dbReference type="InterPro" id="IPR017687">
    <property type="entry name" value="BamB"/>
</dbReference>
<evidence type="ECO:0000256" key="3">
    <source>
        <dbReference type="ARBA" id="ARBA00023237"/>
    </source>
</evidence>
<evidence type="ECO:0000313" key="7">
    <source>
        <dbReference type="EMBL" id="QJD29105.1"/>
    </source>
</evidence>
<dbReference type="GO" id="GO:0043165">
    <property type="term" value="P:Gram-negative-bacterium-type cell outer membrane assembly"/>
    <property type="evidence" value="ECO:0007669"/>
    <property type="project" value="UniProtKB-UniRule"/>
</dbReference>
<dbReference type="PROSITE" id="PS51257">
    <property type="entry name" value="PROKAR_LIPOPROTEIN"/>
    <property type="match status" value="1"/>
</dbReference>
<evidence type="ECO:0000256" key="4">
    <source>
        <dbReference type="HAMAP-Rule" id="MF_00923"/>
    </source>
</evidence>
<dbReference type="KEGG" id="metu:GNH96_03395"/>
<accession>A0A858Q5M2</accession>
<dbReference type="InterPro" id="IPR002372">
    <property type="entry name" value="PQQ_rpt_dom"/>
</dbReference>
<dbReference type="SUPFAM" id="SSF50998">
    <property type="entry name" value="Quinoprotein alcohol dehydrogenase-like"/>
    <property type="match status" value="1"/>
</dbReference>
<proteinExistence type="inferred from homology"/>
<comment type="function">
    <text evidence="4">Part of the outer membrane protein assembly complex, which is involved in assembly and insertion of beta-barrel proteins into the outer membrane.</text>
</comment>
<dbReference type="SMART" id="SM00564">
    <property type="entry name" value="PQQ"/>
    <property type="match status" value="6"/>
</dbReference>
<dbReference type="Gene3D" id="2.130.10.10">
    <property type="entry name" value="YVTN repeat-like/Quinoprotein amine dehydrogenase"/>
    <property type="match status" value="1"/>
</dbReference>
<gene>
    <name evidence="4 7" type="primary">bamB</name>
    <name evidence="7" type="ORF">GNH96_03395</name>
</gene>
<dbReference type="GO" id="GO:0051205">
    <property type="term" value="P:protein insertion into membrane"/>
    <property type="evidence" value="ECO:0007669"/>
    <property type="project" value="UniProtKB-UniRule"/>
</dbReference>
<protein>
    <recommendedName>
        <fullName evidence="4">Outer membrane protein assembly factor BamB</fullName>
    </recommendedName>
</protein>
<dbReference type="RefSeq" id="WP_169602291.1">
    <property type="nucleotide sequence ID" value="NZ_CP046565.1"/>
</dbReference>
<organism evidence="7 8">
    <name type="scientific">Methylococcus geothermalis</name>
    <dbReference type="NCBI Taxonomy" id="2681310"/>
    <lineage>
        <taxon>Bacteria</taxon>
        <taxon>Pseudomonadati</taxon>
        <taxon>Pseudomonadota</taxon>
        <taxon>Gammaproteobacteria</taxon>
        <taxon>Methylococcales</taxon>
        <taxon>Methylococcaceae</taxon>
        <taxon>Methylococcus</taxon>
    </lineage>
</organism>
<name>A0A858Q5M2_9GAMM</name>